<protein>
    <submittedName>
        <fullName evidence="2">Uncharacterized protein</fullName>
    </submittedName>
</protein>
<dbReference type="AlphaFoldDB" id="A0A1H9XKA2"/>
<dbReference type="EMBL" id="FOGI01000016">
    <property type="protein sequence ID" value="SES46469.1"/>
    <property type="molecule type" value="Genomic_DNA"/>
</dbReference>
<reference evidence="3" key="1">
    <citation type="submission" date="2016-10" db="EMBL/GenBank/DDBJ databases">
        <authorList>
            <person name="Varghese N."/>
            <person name="Submissions S."/>
        </authorList>
    </citation>
    <scope>NUCLEOTIDE SEQUENCE [LARGE SCALE GENOMIC DNA]</scope>
    <source>
        <strain evidence="3">DSM 44260</strain>
    </source>
</reference>
<gene>
    <name evidence="2" type="ORF">SAMN04487818_11632</name>
</gene>
<evidence type="ECO:0000313" key="2">
    <source>
        <dbReference type="EMBL" id="SES46469.1"/>
    </source>
</evidence>
<evidence type="ECO:0000313" key="3">
    <source>
        <dbReference type="Proteomes" id="UP000199051"/>
    </source>
</evidence>
<sequence length="48" mass="5225">MALDGVFAQAGTGSARYRRPISRQPGARVPCAPNASMPPVTEPLTRWW</sequence>
<feature type="region of interest" description="Disordered" evidence="1">
    <location>
        <begin position="13"/>
        <end position="48"/>
    </location>
</feature>
<organism evidence="2 3">
    <name type="scientific">Actinokineospora terrae</name>
    <dbReference type="NCBI Taxonomy" id="155974"/>
    <lineage>
        <taxon>Bacteria</taxon>
        <taxon>Bacillati</taxon>
        <taxon>Actinomycetota</taxon>
        <taxon>Actinomycetes</taxon>
        <taxon>Pseudonocardiales</taxon>
        <taxon>Pseudonocardiaceae</taxon>
        <taxon>Actinokineospora</taxon>
    </lineage>
</organism>
<proteinExistence type="predicted"/>
<accession>A0A1H9XKA2</accession>
<dbReference type="Proteomes" id="UP000199051">
    <property type="component" value="Unassembled WGS sequence"/>
</dbReference>
<dbReference type="STRING" id="155974.SAMN04487818_11632"/>
<name>A0A1H9XKA2_9PSEU</name>
<keyword evidence="3" id="KW-1185">Reference proteome</keyword>
<evidence type="ECO:0000256" key="1">
    <source>
        <dbReference type="SAM" id="MobiDB-lite"/>
    </source>
</evidence>